<feature type="chain" id="PRO_5039240885" description="Aminotransferase yhxA" evidence="1">
    <location>
        <begin position="25"/>
        <end position="112"/>
    </location>
</feature>
<evidence type="ECO:0000313" key="3">
    <source>
        <dbReference type="Proteomes" id="UP000439752"/>
    </source>
</evidence>
<organism evidence="2 3">
    <name type="scientific">Exiguobacterium oxidotolerans</name>
    <dbReference type="NCBI Taxonomy" id="223958"/>
    <lineage>
        <taxon>Bacteria</taxon>
        <taxon>Bacillati</taxon>
        <taxon>Bacillota</taxon>
        <taxon>Bacilli</taxon>
        <taxon>Bacillales</taxon>
        <taxon>Bacillales Family XII. Incertae Sedis</taxon>
        <taxon>Exiguobacterium</taxon>
    </lineage>
</organism>
<accession>A0A653I8B0</accession>
<reference evidence="2 3" key="1">
    <citation type="submission" date="2019-10" db="EMBL/GenBank/DDBJ databases">
        <authorList>
            <person name="Karimi E."/>
        </authorList>
    </citation>
    <scope>NUCLEOTIDE SEQUENCE [LARGE SCALE GENOMIC DNA]</scope>
    <source>
        <strain evidence="2">Exiguobacterium sp. 9Y</strain>
    </source>
</reference>
<gene>
    <name evidence="2" type="ORF">EXIGUO9Y_230108</name>
</gene>
<dbReference type="AlphaFoldDB" id="A0A653I8B0"/>
<dbReference type="EMBL" id="CABWKQ010000016">
    <property type="protein sequence ID" value="VWX35329.1"/>
    <property type="molecule type" value="Genomic_DNA"/>
</dbReference>
<keyword evidence="3" id="KW-1185">Reference proteome</keyword>
<dbReference type="Proteomes" id="UP000439752">
    <property type="component" value="Unassembled WGS sequence"/>
</dbReference>
<proteinExistence type="predicted"/>
<sequence length="112" mass="12161">MRWMKQASLAATLLIGTTLSGCGADDAQAERPDDPDCDDYEYDNEEGVWYCDDATSTHSGFYYWGGSYFASRALMHSAMRTKGYTPKSNAVKSYNAKTKGFGTGSSSGFFGG</sequence>
<keyword evidence="1" id="KW-0732">Signal</keyword>
<evidence type="ECO:0000256" key="1">
    <source>
        <dbReference type="SAM" id="SignalP"/>
    </source>
</evidence>
<feature type="signal peptide" evidence="1">
    <location>
        <begin position="1"/>
        <end position="24"/>
    </location>
</feature>
<evidence type="ECO:0000313" key="2">
    <source>
        <dbReference type="EMBL" id="VWX35329.1"/>
    </source>
</evidence>
<name>A0A653I8B0_9BACL</name>
<dbReference type="PROSITE" id="PS51257">
    <property type="entry name" value="PROKAR_LIPOPROTEIN"/>
    <property type="match status" value="1"/>
</dbReference>
<protein>
    <recommendedName>
        <fullName evidence="4">Aminotransferase yhxA</fullName>
    </recommendedName>
</protein>
<evidence type="ECO:0008006" key="4">
    <source>
        <dbReference type="Google" id="ProtNLM"/>
    </source>
</evidence>